<feature type="region of interest" description="Disordered" evidence="1">
    <location>
        <begin position="65"/>
        <end position="107"/>
    </location>
</feature>
<dbReference type="KEGG" id="ima:PO878_12240"/>
<dbReference type="RefSeq" id="WP_272734794.1">
    <property type="nucleotide sequence ID" value="NZ_CP116942.1"/>
</dbReference>
<dbReference type="EMBL" id="CP116942">
    <property type="protein sequence ID" value="WCO65269.1"/>
    <property type="molecule type" value="Genomic_DNA"/>
</dbReference>
<accession>A0AAE9Y3F0</accession>
<name>A0AAE9Y3F0_9ACTN</name>
<evidence type="ECO:0000256" key="1">
    <source>
        <dbReference type="SAM" id="MobiDB-lite"/>
    </source>
</evidence>
<feature type="compositionally biased region" description="Basic and acidic residues" evidence="1">
    <location>
        <begin position="11"/>
        <end position="24"/>
    </location>
</feature>
<dbReference type="Proteomes" id="UP001216390">
    <property type="component" value="Chromosome"/>
</dbReference>
<proteinExistence type="predicted"/>
<sequence>MDHEPDDEAQEGTRRGRSGEDEAHLPPGVGALQAAAREAIQATRALLDAAEALVDDPEMAERMGSVVRAAAGAATRAARAAEPTGGRDHRPDDDDDDGDGVQRIPVA</sequence>
<feature type="region of interest" description="Disordered" evidence="1">
    <location>
        <begin position="1"/>
        <end position="28"/>
    </location>
</feature>
<organism evidence="2 3">
    <name type="scientific">Iamia majanohamensis</name>
    <dbReference type="NCBI Taxonomy" id="467976"/>
    <lineage>
        <taxon>Bacteria</taxon>
        <taxon>Bacillati</taxon>
        <taxon>Actinomycetota</taxon>
        <taxon>Acidimicrobiia</taxon>
        <taxon>Acidimicrobiales</taxon>
        <taxon>Iamiaceae</taxon>
        <taxon>Iamia</taxon>
    </lineage>
</organism>
<feature type="compositionally biased region" description="Low complexity" evidence="1">
    <location>
        <begin position="68"/>
        <end position="81"/>
    </location>
</feature>
<keyword evidence="3" id="KW-1185">Reference proteome</keyword>
<feature type="compositionally biased region" description="Acidic residues" evidence="1">
    <location>
        <begin position="1"/>
        <end position="10"/>
    </location>
</feature>
<reference evidence="2" key="1">
    <citation type="submission" date="2023-01" db="EMBL/GenBank/DDBJ databases">
        <title>The diversity of Class Acidimicrobiia in South China Sea sediment environments and the proposal of Iamia marina sp. nov., a novel species of the genus Iamia.</title>
        <authorList>
            <person name="He Y."/>
            <person name="Tian X."/>
        </authorList>
    </citation>
    <scope>NUCLEOTIDE SEQUENCE</scope>
    <source>
        <strain evidence="2">DSM 19957</strain>
    </source>
</reference>
<protein>
    <submittedName>
        <fullName evidence="2">Uncharacterized protein</fullName>
    </submittedName>
</protein>
<evidence type="ECO:0000313" key="3">
    <source>
        <dbReference type="Proteomes" id="UP001216390"/>
    </source>
</evidence>
<evidence type="ECO:0000313" key="2">
    <source>
        <dbReference type="EMBL" id="WCO65269.1"/>
    </source>
</evidence>
<dbReference type="AlphaFoldDB" id="A0AAE9Y3F0"/>
<gene>
    <name evidence="2" type="ORF">PO878_12240</name>
</gene>